<feature type="transmembrane region" description="Helical" evidence="8">
    <location>
        <begin position="188"/>
        <end position="210"/>
    </location>
</feature>
<dbReference type="PANTHER" id="PTHR10877">
    <property type="entry name" value="POLYCYSTIN FAMILY MEMBER"/>
    <property type="match status" value="1"/>
</dbReference>
<dbReference type="SMR" id="B4LLU9"/>
<dbReference type="Proteomes" id="UP000008792">
    <property type="component" value="Unassembled WGS sequence"/>
</dbReference>
<sequence>MEFMILPLLHGVVYDESVKWQPSLISNRPTLYGRLFLNESLLLGAPRLRQIRVKSNTCHVHQAFARYYNTCMAAYSADKELTEPFYMGTKFKTMDELNALPIQGRVHTYHSGGYVRPLSYNKDVNMGLIRHLKEIEWLNRGSRVVAFEINMINLNMGLLIGTKLIFEILPTGLINAKYDSKSIYSNPVITSSGGFILGCAVVVYVINFYYTYVEIKKLYLKGYKTFFTIQAVLNIPSIGIIYLSLIYTIYFGIYKRIIDEKINAVTYHFISLDYLILTYSFHENAFGILVFLTWMNLLRFMDFNPVLRNLGVAMQIASADLVAFAVMFLIAFIAYGNLGLLLFGSENEDFRNFPTAFLTMLRLLVTDFDYFQLEHESKILGPIFFLTYILLIFFVIMAPRYPEWAAAHELNQPLDESKLEELLLIKENTEIESDLGL</sequence>
<keyword evidence="4 8" id="KW-1133">Transmembrane helix</keyword>
<protein>
    <submittedName>
        <fullName evidence="11">Uncharacterized protein</fullName>
    </submittedName>
</protein>
<evidence type="ECO:0000256" key="8">
    <source>
        <dbReference type="SAM" id="Phobius"/>
    </source>
</evidence>
<evidence type="ECO:0000256" key="6">
    <source>
        <dbReference type="ARBA" id="ARBA00023180"/>
    </source>
</evidence>
<feature type="transmembrane region" description="Helical" evidence="8">
    <location>
        <begin position="310"/>
        <end position="335"/>
    </location>
</feature>
<dbReference type="OrthoDB" id="444119at2759"/>
<dbReference type="Gene3D" id="1.10.287.70">
    <property type="match status" value="1"/>
</dbReference>
<evidence type="ECO:0000256" key="7">
    <source>
        <dbReference type="PIRSR" id="PIRSR603915-2"/>
    </source>
</evidence>
<dbReference type="HOGENOM" id="CLU_589607_0_0_1"/>
<proteinExistence type="inferred from homology"/>
<dbReference type="STRING" id="7244.B4LLU9"/>
<feature type="transmembrane region" description="Helical" evidence="8">
    <location>
        <begin position="379"/>
        <end position="398"/>
    </location>
</feature>
<dbReference type="Pfam" id="PF20519">
    <property type="entry name" value="Polycystin_dom"/>
    <property type="match status" value="1"/>
</dbReference>
<dbReference type="InterPro" id="IPR013122">
    <property type="entry name" value="PKD1_2_channel"/>
</dbReference>
<dbReference type="InterPro" id="IPR051223">
    <property type="entry name" value="Polycystin"/>
</dbReference>
<evidence type="ECO:0000259" key="9">
    <source>
        <dbReference type="Pfam" id="PF08016"/>
    </source>
</evidence>
<evidence type="ECO:0000259" key="10">
    <source>
        <dbReference type="Pfam" id="PF20519"/>
    </source>
</evidence>
<feature type="transmembrane region" description="Helical" evidence="8">
    <location>
        <begin position="274"/>
        <end position="298"/>
    </location>
</feature>
<feature type="disulfide bond" evidence="7">
    <location>
        <begin position="58"/>
        <end position="71"/>
    </location>
</feature>
<gene>
    <name evidence="11" type="primary">Dvir\GJ22339</name>
    <name evidence="11" type="ORF">Dvir_GJ22339</name>
</gene>
<dbReference type="GO" id="GO:0016020">
    <property type="term" value="C:membrane"/>
    <property type="evidence" value="ECO:0007669"/>
    <property type="project" value="UniProtKB-SubCell"/>
</dbReference>
<evidence type="ECO:0000256" key="4">
    <source>
        <dbReference type="ARBA" id="ARBA00022989"/>
    </source>
</evidence>
<feature type="domain" description="Polycystin" evidence="10">
    <location>
        <begin position="31"/>
        <end position="179"/>
    </location>
</feature>
<dbReference type="GO" id="GO:0050982">
    <property type="term" value="P:detection of mechanical stimulus"/>
    <property type="evidence" value="ECO:0007669"/>
    <property type="project" value="TreeGrafter"/>
</dbReference>
<dbReference type="InterPro" id="IPR003915">
    <property type="entry name" value="PKD_2"/>
</dbReference>
<dbReference type="AlphaFoldDB" id="B4LLU9"/>
<evidence type="ECO:0000313" key="12">
    <source>
        <dbReference type="Proteomes" id="UP000008792"/>
    </source>
</evidence>
<keyword evidence="6" id="KW-0325">Glycoprotein</keyword>
<dbReference type="PRINTS" id="PR01433">
    <property type="entry name" value="POLYCYSTIN2"/>
</dbReference>
<reference evidence="11 12" key="1">
    <citation type="journal article" date="2007" name="Nature">
        <title>Evolution of genes and genomes on the Drosophila phylogeny.</title>
        <authorList>
            <consortium name="Drosophila 12 Genomes Consortium"/>
            <person name="Clark A.G."/>
            <person name="Eisen M.B."/>
            <person name="Smith D.R."/>
            <person name="Bergman C.M."/>
            <person name="Oliver B."/>
            <person name="Markow T.A."/>
            <person name="Kaufman T.C."/>
            <person name="Kellis M."/>
            <person name="Gelbart W."/>
            <person name="Iyer V.N."/>
            <person name="Pollard D.A."/>
            <person name="Sackton T.B."/>
            <person name="Larracuente A.M."/>
            <person name="Singh N.D."/>
            <person name="Abad J.P."/>
            <person name="Abt D.N."/>
            <person name="Adryan B."/>
            <person name="Aguade M."/>
            <person name="Akashi H."/>
            <person name="Anderson W.W."/>
            <person name="Aquadro C.F."/>
            <person name="Ardell D.H."/>
            <person name="Arguello R."/>
            <person name="Artieri C.G."/>
            <person name="Barbash D.A."/>
            <person name="Barker D."/>
            <person name="Barsanti P."/>
            <person name="Batterham P."/>
            <person name="Batzoglou S."/>
            <person name="Begun D."/>
            <person name="Bhutkar A."/>
            <person name="Blanco E."/>
            <person name="Bosak S.A."/>
            <person name="Bradley R.K."/>
            <person name="Brand A.D."/>
            <person name="Brent M.R."/>
            <person name="Brooks A.N."/>
            <person name="Brown R.H."/>
            <person name="Butlin R.K."/>
            <person name="Caggese C."/>
            <person name="Calvi B.R."/>
            <person name="Bernardo de Carvalho A."/>
            <person name="Caspi A."/>
            <person name="Castrezana S."/>
            <person name="Celniker S.E."/>
            <person name="Chang J.L."/>
            <person name="Chapple C."/>
            <person name="Chatterji S."/>
            <person name="Chinwalla A."/>
            <person name="Civetta A."/>
            <person name="Clifton S.W."/>
            <person name="Comeron J.M."/>
            <person name="Costello J.C."/>
            <person name="Coyne J.A."/>
            <person name="Daub J."/>
            <person name="David R.G."/>
            <person name="Delcher A.L."/>
            <person name="Delehaunty K."/>
            <person name="Do C.B."/>
            <person name="Ebling H."/>
            <person name="Edwards K."/>
            <person name="Eickbush T."/>
            <person name="Evans J.D."/>
            <person name="Filipski A."/>
            <person name="Findeiss S."/>
            <person name="Freyhult E."/>
            <person name="Fulton L."/>
            <person name="Fulton R."/>
            <person name="Garcia A.C."/>
            <person name="Gardiner A."/>
            <person name="Garfield D.A."/>
            <person name="Garvin B.E."/>
            <person name="Gibson G."/>
            <person name="Gilbert D."/>
            <person name="Gnerre S."/>
            <person name="Godfrey J."/>
            <person name="Good R."/>
            <person name="Gotea V."/>
            <person name="Gravely B."/>
            <person name="Greenberg A.J."/>
            <person name="Griffiths-Jones S."/>
            <person name="Gross S."/>
            <person name="Guigo R."/>
            <person name="Gustafson E.A."/>
            <person name="Haerty W."/>
            <person name="Hahn M.W."/>
            <person name="Halligan D.L."/>
            <person name="Halpern A.L."/>
            <person name="Halter G.M."/>
            <person name="Han M.V."/>
            <person name="Heger A."/>
            <person name="Hillier L."/>
            <person name="Hinrichs A.S."/>
            <person name="Holmes I."/>
            <person name="Hoskins R.A."/>
            <person name="Hubisz M.J."/>
            <person name="Hultmark D."/>
            <person name="Huntley M.A."/>
            <person name="Jaffe D.B."/>
            <person name="Jagadeeshan S."/>
            <person name="Jeck W.R."/>
            <person name="Johnson J."/>
            <person name="Jones C.D."/>
            <person name="Jordan W.C."/>
            <person name="Karpen G.H."/>
            <person name="Kataoka E."/>
            <person name="Keightley P.D."/>
            <person name="Kheradpour P."/>
            <person name="Kirkness E.F."/>
            <person name="Koerich L.B."/>
            <person name="Kristiansen K."/>
            <person name="Kudrna D."/>
            <person name="Kulathinal R.J."/>
            <person name="Kumar S."/>
            <person name="Kwok R."/>
            <person name="Lander E."/>
            <person name="Langley C.H."/>
            <person name="Lapoint R."/>
            <person name="Lazzaro B.P."/>
            <person name="Lee S.J."/>
            <person name="Levesque L."/>
            <person name="Li R."/>
            <person name="Lin C.F."/>
            <person name="Lin M.F."/>
            <person name="Lindblad-Toh K."/>
            <person name="Llopart A."/>
            <person name="Long M."/>
            <person name="Low L."/>
            <person name="Lozovsky E."/>
            <person name="Lu J."/>
            <person name="Luo M."/>
            <person name="Machado C.A."/>
            <person name="Makalowski W."/>
            <person name="Marzo M."/>
            <person name="Matsuda M."/>
            <person name="Matzkin L."/>
            <person name="McAllister B."/>
            <person name="McBride C.S."/>
            <person name="McKernan B."/>
            <person name="McKernan K."/>
            <person name="Mendez-Lago M."/>
            <person name="Minx P."/>
            <person name="Mollenhauer M.U."/>
            <person name="Montooth K."/>
            <person name="Mount S.M."/>
            <person name="Mu X."/>
            <person name="Myers E."/>
            <person name="Negre B."/>
            <person name="Newfeld S."/>
            <person name="Nielsen R."/>
            <person name="Noor M.A."/>
            <person name="O'Grady P."/>
            <person name="Pachter L."/>
            <person name="Papaceit M."/>
            <person name="Parisi M.J."/>
            <person name="Parisi M."/>
            <person name="Parts L."/>
            <person name="Pedersen J.S."/>
            <person name="Pesole G."/>
            <person name="Phillippy A.M."/>
            <person name="Ponting C.P."/>
            <person name="Pop M."/>
            <person name="Porcelli D."/>
            <person name="Powell J.R."/>
            <person name="Prohaska S."/>
            <person name="Pruitt K."/>
            <person name="Puig M."/>
            <person name="Quesneville H."/>
            <person name="Ram K.R."/>
            <person name="Rand D."/>
            <person name="Rasmussen M.D."/>
            <person name="Reed L.K."/>
            <person name="Reenan R."/>
            <person name="Reily A."/>
            <person name="Remington K.A."/>
            <person name="Rieger T.T."/>
            <person name="Ritchie M.G."/>
            <person name="Robin C."/>
            <person name="Rogers Y.H."/>
            <person name="Rohde C."/>
            <person name="Rozas J."/>
            <person name="Rubenfield M.J."/>
            <person name="Ruiz A."/>
            <person name="Russo S."/>
            <person name="Salzberg S.L."/>
            <person name="Sanchez-Gracia A."/>
            <person name="Saranga D.J."/>
            <person name="Sato H."/>
            <person name="Schaeffer S.W."/>
            <person name="Schatz M.C."/>
            <person name="Schlenke T."/>
            <person name="Schwartz R."/>
            <person name="Segarra C."/>
            <person name="Singh R.S."/>
            <person name="Sirot L."/>
            <person name="Sirota M."/>
            <person name="Sisneros N.B."/>
            <person name="Smith C.D."/>
            <person name="Smith T.F."/>
            <person name="Spieth J."/>
            <person name="Stage D.E."/>
            <person name="Stark A."/>
            <person name="Stephan W."/>
            <person name="Strausberg R.L."/>
            <person name="Strempel S."/>
            <person name="Sturgill D."/>
            <person name="Sutton G."/>
            <person name="Sutton G.G."/>
            <person name="Tao W."/>
            <person name="Teichmann S."/>
            <person name="Tobari Y.N."/>
            <person name="Tomimura Y."/>
            <person name="Tsolas J.M."/>
            <person name="Valente V.L."/>
            <person name="Venter E."/>
            <person name="Venter J.C."/>
            <person name="Vicario S."/>
            <person name="Vieira F.G."/>
            <person name="Vilella A.J."/>
            <person name="Villasante A."/>
            <person name="Walenz B."/>
            <person name="Wang J."/>
            <person name="Wasserman M."/>
            <person name="Watts T."/>
            <person name="Wilson D."/>
            <person name="Wilson R.K."/>
            <person name="Wing R.A."/>
            <person name="Wolfner M.F."/>
            <person name="Wong A."/>
            <person name="Wong G.K."/>
            <person name="Wu C.I."/>
            <person name="Wu G."/>
            <person name="Yamamoto D."/>
            <person name="Yang H.P."/>
            <person name="Yang S.P."/>
            <person name="Yorke J.A."/>
            <person name="Yoshida K."/>
            <person name="Zdobnov E."/>
            <person name="Zhang P."/>
            <person name="Zhang Y."/>
            <person name="Zimin A.V."/>
            <person name="Baldwin J."/>
            <person name="Abdouelleil A."/>
            <person name="Abdulkadir J."/>
            <person name="Abebe A."/>
            <person name="Abera B."/>
            <person name="Abreu J."/>
            <person name="Acer S.C."/>
            <person name="Aftuck L."/>
            <person name="Alexander A."/>
            <person name="An P."/>
            <person name="Anderson E."/>
            <person name="Anderson S."/>
            <person name="Arachi H."/>
            <person name="Azer M."/>
            <person name="Bachantsang P."/>
            <person name="Barry A."/>
            <person name="Bayul T."/>
            <person name="Berlin A."/>
            <person name="Bessette D."/>
            <person name="Bloom T."/>
            <person name="Blye J."/>
            <person name="Boguslavskiy L."/>
            <person name="Bonnet C."/>
            <person name="Boukhgalter B."/>
            <person name="Bourzgui I."/>
            <person name="Brown A."/>
            <person name="Cahill P."/>
            <person name="Channer S."/>
            <person name="Cheshatsang Y."/>
            <person name="Chuda L."/>
            <person name="Citroen M."/>
            <person name="Collymore A."/>
            <person name="Cooke P."/>
            <person name="Costello M."/>
            <person name="D'Aco K."/>
            <person name="Daza R."/>
            <person name="De Haan G."/>
            <person name="DeGray S."/>
            <person name="DeMaso C."/>
            <person name="Dhargay N."/>
            <person name="Dooley K."/>
            <person name="Dooley E."/>
            <person name="Doricent M."/>
            <person name="Dorje P."/>
            <person name="Dorjee K."/>
            <person name="Dupes A."/>
            <person name="Elong R."/>
            <person name="Falk J."/>
            <person name="Farina A."/>
            <person name="Faro S."/>
            <person name="Ferguson D."/>
            <person name="Fisher S."/>
            <person name="Foley C.D."/>
            <person name="Franke A."/>
            <person name="Friedrich D."/>
            <person name="Gadbois L."/>
            <person name="Gearin G."/>
            <person name="Gearin C.R."/>
            <person name="Giannoukos G."/>
            <person name="Goode T."/>
            <person name="Graham J."/>
            <person name="Grandbois E."/>
            <person name="Grewal S."/>
            <person name="Gyaltsen K."/>
            <person name="Hafez N."/>
            <person name="Hagos B."/>
            <person name="Hall J."/>
            <person name="Henson C."/>
            <person name="Hollinger A."/>
            <person name="Honan T."/>
            <person name="Huard M.D."/>
            <person name="Hughes L."/>
            <person name="Hurhula B."/>
            <person name="Husby M.E."/>
            <person name="Kamat A."/>
            <person name="Kanga B."/>
            <person name="Kashin S."/>
            <person name="Khazanovich D."/>
            <person name="Kisner P."/>
            <person name="Lance K."/>
            <person name="Lara M."/>
            <person name="Lee W."/>
            <person name="Lennon N."/>
            <person name="Letendre F."/>
            <person name="LeVine R."/>
            <person name="Lipovsky A."/>
            <person name="Liu X."/>
            <person name="Liu J."/>
            <person name="Liu S."/>
            <person name="Lokyitsang T."/>
            <person name="Lokyitsang Y."/>
            <person name="Lubonja R."/>
            <person name="Lui A."/>
            <person name="MacDonald P."/>
            <person name="Magnisalis V."/>
            <person name="Maru K."/>
            <person name="Matthews C."/>
            <person name="McCusker W."/>
            <person name="McDonough S."/>
            <person name="Mehta T."/>
            <person name="Meldrim J."/>
            <person name="Meneus L."/>
            <person name="Mihai O."/>
            <person name="Mihalev A."/>
            <person name="Mihova T."/>
            <person name="Mittelman R."/>
            <person name="Mlenga V."/>
            <person name="Montmayeur A."/>
            <person name="Mulrain L."/>
            <person name="Navidi A."/>
            <person name="Naylor J."/>
            <person name="Negash T."/>
            <person name="Nguyen T."/>
            <person name="Nguyen N."/>
            <person name="Nicol R."/>
            <person name="Norbu C."/>
            <person name="Norbu N."/>
            <person name="Novod N."/>
            <person name="O'Neill B."/>
            <person name="Osman S."/>
            <person name="Markiewicz E."/>
            <person name="Oyono O.L."/>
            <person name="Patti C."/>
            <person name="Phunkhang P."/>
            <person name="Pierre F."/>
            <person name="Priest M."/>
            <person name="Raghuraman S."/>
            <person name="Rege F."/>
            <person name="Reyes R."/>
            <person name="Rise C."/>
            <person name="Rogov P."/>
            <person name="Ross K."/>
            <person name="Ryan E."/>
            <person name="Settipalli S."/>
            <person name="Shea T."/>
            <person name="Sherpa N."/>
            <person name="Shi L."/>
            <person name="Shih D."/>
            <person name="Sparrow T."/>
            <person name="Spaulding J."/>
            <person name="Stalker J."/>
            <person name="Stange-Thomann N."/>
            <person name="Stavropoulos S."/>
            <person name="Stone C."/>
            <person name="Strader C."/>
            <person name="Tesfaye S."/>
            <person name="Thomson T."/>
            <person name="Thoulutsang Y."/>
            <person name="Thoulutsang D."/>
            <person name="Topham K."/>
            <person name="Topping I."/>
            <person name="Tsamla T."/>
            <person name="Vassiliev H."/>
            <person name="Vo A."/>
            <person name="Wangchuk T."/>
            <person name="Wangdi T."/>
            <person name="Weiand M."/>
            <person name="Wilkinson J."/>
            <person name="Wilson A."/>
            <person name="Yadav S."/>
            <person name="Young G."/>
            <person name="Yu Q."/>
            <person name="Zembek L."/>
            <person name="Zhong D."/>
            <person name="Zimmer A."/>
            <person name="Zwirko Z."/>
            <person name="Jaffe D.B."/>
            <person name="Alvarez P."/>
            <person name="Brockman W."/>
            <person name="Butler J."/>
            <person name="Chin C."/>
            <person name="Gnerre S."/>
            <person name="Grabherr M."/>
            <person name="Kleber M."/>
            <person name="Mauceli E."/>
            <person name="MacCallum I."/>
        </authorList>
    </citation>
    <scope>NUCLEOTIDE SEQUENCE [LARGE SCALE GENOMIC DNA]</scope>
    <source>
        <strain evidence="12">Tucson 15010-1051.87</strain>
    </source>
</reference>
<dbReference type="InterPro" id="IPR046791">
    <property type="entry name" value="Polycystin_dom"/>
</dbReference>
<feature type="domain" description="Polycystin cation channel PKD1/PKD2" evidence="9">
    <location>
        <begin position="194"/>
        <end position="397"/>
    </location>
</feature>
<comment type="subcellular location">
    <subcellularLocation>
        <location evidence="1">Membrane</location>
        <topology evidence="1">Multi-pass membrane protein</topology>
    </subcellularLocation>
</comment>
<evidence type="ECO:0000256" key="3">
    <source>
        <dbReference type="ARBA" id="ARBA00022692"/>
    </source>
</evidence>
<dbReference type="GO" id="GO:0005509">
    <property type="term" value="F:calcium ion binding"/>
    <property type="evidence" value="ECO:0007669"/>
    <property type="project" value="InterPro"/>
</dbReference>
<evidence type="ECO:0000256" key="1">
    <source>
        <dbReference type="ARBA" id="ARBA00004141"/>
    </source>
</evidence>
<evidence type="ECO:0000256" key="5">
    <source>
        <dbReference type="ARBA" id="ARBA00023136"/>
    </source>
</evidence>
<name>B4LLU9_DROVI</name>
<dbReference type="EMBL" id="CH940648">
    <property type="protein sequence ID" value="EDW61972.2"/>
    <property type="molecule type" value="Genomic_DNA"/>
</dbReference>
<dbReference type="GO" id="GO:0005262">
    <property type="term" value="F:calcium channel activity"/>
    <property type="evidence" value="ECO:0007669"/>
    <property type="project" value="TreeGrafter"/>
</dbReference>
<keyword evidence="12" id="KW-1185">Reference proteome</keyword>
<dbReference type="InParanoid" id="B4LLU9"/>
<accession>B4LLU9</accession>
<evidence type="ECO:0000313" key="11">
    <source>
        <dbReference type="EMBL" id="EDW61972.2"/>
    </source>
</evidence>
<evidence type="ECO:0000256" key="2">
    <source>
        <dbReference type="ARBA" id="ARBA00007200"/>
    </source>
</evidence>
<keyword evidence="3 8" id="KW-0812">Transmembrane</keyword>
<dbReference type="Pfam" id="PF08016">
    <property type="entry name" value="PKD_channel"/>
    <property type="match status" value="1"/>
</dbReference>
<feature type="transmembrane region" description="Helical" evidence="8">
    <location>
        <begin position="231"/>
        <end position="254"/>
    </location>
</feature>
<keyword evidence="5 8" id="KW-0472">Membrane</keyword>
<comment type="similarity">
    <text evidence="2">Belongs to the polycystin family.</text>
</comment>
<dbReference type="PANTHER" id="PTHR10877:SF183">
    <property type="entry name" value="AT14535P-RELATED"/>
    <property type="match status" value="1"/>
</dbReference>
<organism evidence="11 12">
    <name type="scientific">Drosophila virilis</name>
    <name type="common">Fruit fly</name>
    <dbReference type="NCBI Taxonomy" id="7244"/>
    <lineage>
        <taxon>Eukaryota</taxon>
        <taxon>Metazoa</taxon>
        <taxon>Ecdysozoa</taxon>
        <taxon>Arthropoda</taxon>
        <taxon>Hexapoda</taxon>
        <taxon>Insecta</taxon>
        <taxon>Pterygota</taxon>
        <taxon>Neoptera</taxon>
        <taxon>Endopterygota</taxon>
        <taxon>Diptera</taxon>
        <taxon>Brachycera</taxon>
        <taxon>Muscomorpha</taxon>
        <taxon>Ephydroidea</taxon>
        <taxon>Drosophilidae</taxon>
        <taxon>Drosophila</taxon>
    </lineage>
</organism>